<dbReference type="InterPro" id="IPR037293">
    <property type="entry name" value="Gal_Oxidase_central_sf"/>
</dbReference>
<proteinExistence type="predicted"/>
<protein>
    <submittedName>
        <fullName evidence="3">Kelch repeat-containing protein</fullName>
    </submittedName>
</protein>
<dbReference type="PANTHER" id="PTHR24412">
    <property type="entry name" value="KELCH PROTEIN"/>
    <property type="match status" value="1"/>
</dbReference>
<gene>
    <name evidence="3" type="ORF">AB5J56_06045</name>
</gene>
<keyword evidence="2" id="KW-0677">Repeat</keyword>
<dbReference type="RefSeq" id="WP_369230794.1">
    <property type="nucleotide sequence ID" value="NZ_CP163435.1"/>
</dbReference>
<dbReference type="AlphaFoldDB" id="A0AB39P1B6"/>
<name>A0AB39P1B6_9ACTN</name>
<evidence type="ECO:0000313" key="3">
    <source>
        <dbReference type="EMBL" id="XDQ24286.1"/>
    </source>
</evidence>
<evidence type="ECO:0000256" key="1">
    <source>
        <dbReference type="ARBA" id="ARBA00022441"/>
    </source>
</evidence>
<accession>A0AB39P1B6</accession>
<organism evidence="3">
    <name type="scientific">Streptomyces sp. R21</name>
    <dbReference type="NCBI Taxonomy" id="3238627"/>
    <lineage>
        <taxon>Bacteria</taxon>
        <taxon>Bacillati</taxon>
        <taxon>Actinomycetota</taxon>
        <taxon>Actinomycetes</taxon>
        <taxon>Kitasatosporales</taxon>
        <taxon>Streptomycetaceae</taxon>
        <taxon>Streptomyces</taxon>
    </lineage>
</organism>
<sequence>MTRSSALAGGGLPSVAAGAAVGGWTAVGALPSPRQWPSSEESAVLLDDGTALAAGGAVVRGIGTGECLLFDPGSRTWQPTGGMQQPRLLHSLTKLEDGKVLAVGGMVQTDSLPFTYLATAELYDPARKTWTPAGKLATPRALHTATLLPGGKVLVAGGIGDQTPGVRRNLRSAEVYDPDSRTWTVAEPMTDARSDHIAVRLTDGRVLLVGGNAGADLYLHVRQSFCELYDPVTGTWAPTGSLRMPRSGHQATPLGDGTVLVTGGFPLTMRRARMFSAHSLWQTELYNPGSGLWTPSGSMPAGRSSHRALLLRSGRVLVLGGTDSATEDVGYAAATVYDPRTRTWTPAAGLTTGRSYCSATLLGDGTVLAAGGTVRSGMADPGYARDLLTETSELFTE</sequence>
<dbReference type="InterPro" id="IPR011043">
    <property type="entry name" value="Gal_Oxase/kelch_b-propeller"/>
</dbReference>
<dbReference type="Gene3D" id="2.130.10.80">
    <property type="entry name" value="Galactose oxidase/kelch, beta-propeller"/>
    <property type="match status" value="4"/>
</dbReference>
<dbReference type="PANTHER" id="PTHR24412:SF489">
    <property type="entry name" value="RING FINGER DOMAIN AND KELCH REPEAT-CONTAINING PROTEIN DDB_G0271372"/>
    <property type="match status" value="1"/>
</dbReference>
<keyword evidence="1" id="KW-0880">Kelch repeat</keyword>
<dbReference type="InterPro" id="IPR006652">
    <property type="entry name" value="Kelch_1"/>
</dbReference>
<reference evidence="3" key="1">
    <citation type="submission" date="2024-07" db="EMBL/GenBank/DDBJ databases">
        <authorList>
            <person name="Yu S.T."/>
        </authorList>
    </citation>
    <scope>NUCLEOTIDE SEQUENCE</scope>
    <source>
        <strain evidence="3">R21</strain>
    </source>
</reference>
<dbReference type="SMART" id="SM00612">
    <property type="entry name" value="Kelch"/>
    <property type="match status" value="5"/>
</dbReference>
<dbReference type="SUPFAM" id="SSF50965">
    <property type="entry name" value="Galactose oxidase, central domain"/>
    <property type="match status" value="1"/>
</dbReference>
<dbReference type="EMBL" id="CP163435">
    <property type="protein sequence ID" value="XDQ24286.1"/>
    <property type="molecule type" value="Genomic_DNA"/>
</dbReference>
<evidence type="ECO:0000256" key="2">
    <source>
        <dbReference type="ARBA" id="ARBA00022737"/>
    </source>
</evidence>
<dbReference type="Pfam" id="PF24681">
    <property type="entry name" value="Kelch_KLHDC2_KLHL20_DRC7"/>
    <property type="match status" value="1"/>
</dbReference>